<organism evidence="3 4">
    <name type="scientific">Pseudoflavonifractor capillosus ATCC 29799</name>
    <dbReference type="NCBI Taxonomy" id="411467"/>
    <lineage>
        <taxon>Bacteria</taxon>
        <taxon>Bacillati</taxon>
        <taxon>Bacillota</taxon>
        <taxon>Clostridia</taxon>
        <taxon>Eubacteriales</taxon>
        <taxon>Oscillospiraceae</taxon>
        <taxon>Pseudoflavonifractor</taxon>
    </lineage>
</organism>
<dbReference type="Proteomes" id="UP000003639">
    <property type="component" value="Unassembled WGS sequence"/>
</dbReference>
<keyword evidence="1" id="KW-0812">Transmembrane</keyword>
<feature type="transmembrane region" description="Helical" evidence="1">
    <location>
        <begin position="213"/>
        <end position="237"/>
    </location>
</feature>
<evidence type="ECO:0000256" key="2">
    <source>
        <dbReference type="SAM" id="SignalP"/>
    </source>
</evidence>
<evidence type="ECO:0000313" key="3">
    <source>
        <dbReference type="EMBL" id="EDN02000.1"/>
    </source>
</evidence>
<dbReference type="eggNOG" id="ENOG5032QU4">
    <property type="taxonomic scope" value="Bacteria"/>
</dbReference>
<feature type="signal peptide" evidence="2">
    <location>
        <begin position="1"/>
        <end position="28"/>
    </location>
</feature>
<reference evidence="3 4" key="1">
    <citation type="submission" date="2007-04" db="EMBL/GenBank/DDBJ databases">
        <authorList>
            <person name="Fulton L."/>
            <person name="Clifton S."/>
            <person name="Fulton B."/>
            <person name="Xu J."/>
            <person name="Minx P."/>
            <person name="Pepin K.H."/>
            <person name="Johnson M."/>
            <person name="Thiruvilangam P."/>
            <person name="Bhonagiri V."/>
            <person name="Nash W.E."/>
            <person name="Mardis E.R."/>
            <person name="Wilson R.K."/>
        </authorList>
    </citation>
    <scope>NUCLEOTIDE SEQUENCE [LARGE SCALE GENOMIC DNA]</scope>
    <source>
        <strain evidence="3 4">ATCC 29799</strain>
    </source>
</reference>
<comment type="caution">
    <text evidence="3">The sequence shown here is derived from an EMBL/GenBank/DDBJ whole genome shotgun (WGS) entry which is preliminary data.</text>
</comment>
<protein>
    <submittedName>
        <fullName evidence="3">Uncharacterized protein</fullName>
    </submittedName>
</protein>
<feature type="transmembrane region" description="Helical" evidence="1">
    <location>
        <begin position="347"/>
        <end position="369"/>
    </location>
</feature>
<keyword evidence="1" id="KW-1133">Transmembrane helix</keyword>
<gene>
    <name evidence="3" type="ORF">BACCAP_00033</name>
</gene>
<dbReference type="EMBL" id="AAXG02000001">
    <property type="protein sequence ID" value="EDN02000.1"/>
    <property type="molecule type" value="Genomic_DNA"/>
</dbReference>
<dbReference type="OrthoDB" id="1864188at2"/>
<reference evidence="3 4" key="2">
    <citation type="submission" date="2007-06" db="EMBL/GenBank/DDBJ databases">
        <title>Draft genome sequence of Pseudoflavonifractor capillosus ATCC 29799.</title>
        <authorList>
            <person name="Sudarsanam P."/>
            <person name="Ley R."/>
            <person name="Guruge J."/>
            <person name="Turnbaugh P.J."/>
            <person name="Mahowald M."/>
            <person name="Liep D."/>
            <person name="Gordon J."/>
        </authorList>
    </citation>
    <scope>NUCLEOTIDE SEQUENCE [LARGE SCALE GENOMIC DNA]</scope>
    <source>
        <strain evidence="3 4">ATCC 29799</strain>
    </source>
</reference>
<keyword evidence="4" id="KW-1185">Reference proteome</keyword>
<proteinExistence type="predicted"/>
<feature type="transmembrane region" description="Helical" evidence="1">
    <location>
        <begin position="249"/>
        <end position="269"/>
    </location>
</feature>
<evidence type="ECO:0000256" key="1">
    <source>
        <dbReference type="SAM" id="Phobius"/>
    </source>
</evidence>
<sequence length="418" mass="45060">MKRHTWGLFRWLPALLFLCAWMATLCFAQQCGPLTQGAAVRWTGEGAGVSPAELCQAERWAEEDGSTSFPDLVLWQEQENQMLTDQTGERSTPVRLLTVFGQADLLWPGAFLRGGWPIRGDIQGIALDEAATAALWGSTDVLGETVEWNGNTYTVRGVFRGDDGLALIQTEESSTQAMDRAILQFQDGGGGTETTAWLSQNGFPVGQVTDLPLLGGVLNALAALPGLVLGVVILLRLGERLWRLRRTPLLFAQCLIPVLAAGGLTLWVLGFPWEIPDRLIPTRWSDFDFWTALAGELTEELWTAVSGAMGARDGLLWPAALGCLVWALAACALLAPAGRLRPETGTGLLLACLGAAGSVFVLTLLSVRLGGGAPGRTWWLLPPLWLAADYGLRRHDAWLTADITPPGPALTAGEEERL</sequence>
<feature type="transmembrane region" description="Helical" evidence="1">
    <location>
        <begin position="315"/>
        <end position="335"/>
    </location>
</feature>
<feature type="chain" id="PRO_5038747234" evidence="2">
    <location>
        <begin position="29"/>
        <end position="418"/>
    </location>
</feature>
<evidence type="ECO:0000313" key="4">
    <source>
        <dbReference type="Proteomes" id="UP000003639"/>
    </source>
</evidence>
<accession>A6NP95</accession>
<dbReference type="AlphaFoldDB" id="A6NP95"/>
<keyword evidence="1" id="KW-0472">Membrane</keyword>
<keyword evidence="2" id="KW-0732">Signal</keyword>
<dbReference type="STRING" id="411467.BACCAP_00033"/>
<dbReference type="RefSeq" id="WP_006570599.1">
    <property type="nucleotide sequence ID" value="NZ_AAXG02000001.1"/>
</dbReference>
<name>A6NP95_9FIRM</name>